<feature type="chain" id="PRO_5011434609" evidence="4">
    <location>
        <begin position="23"/>
        <end position="344"/>
    </location>
</feature>
<gene>
    <name evidence="5" type="ORF">SAMN04490248_1094</name>
</gene>
<organism evidence="5 6">
    <name type="scientific">Salinihabitans flavidus</name>
    <dbReference type="NCBI Taxonomy" id="569882"/>
    <lineage>
        <taxon>Bacteria</taxon>
        <taxon>Pseudomonadati</taxon>
        <taxon>Pseudomonadota</taxon>
        <taxon>Alphaproteobacteria</taxon>
        <taxon>Rhodobacterales</taxon>
        <taxon>Roseobacteraceae</taxon>
        <taxon>Salinihabitans</taxon>
    </lineage>
</organism>
<dbReference type="NCBIfam" id="NF037995">
    <property type="entry name" value="TRAP_S1"/>
    <property type="match status" value="1"/>
</dbReference>
<keyword evidence="6" id="KW-1185">Reference proteome</keyword>
<evidence type="ECO:0000256" key="4">
    <source>
        <dbReference type="SAM" id="SignalP"/>
    </source>
</evidence>
<evidence type="ECO:0000256" key="2">
    <source>
        <dbReference type="ARBA" id="ARBA00022729"/>
    </source>
</evidence>
<dbReference type="RefSeq" id="WP_093117682.1">
    <property type="nucleotide sequence ID" value="NZ_FODS01000009.1"/>
</dbReference>
<comment type="subcellular location">
    <subcellularLocation>
        <location evidence="1">Periplasm</location>
    </subcellularLocation>
</comment>
<dbReference type="AlphaFoldDB" id="A0A1H8RJS8"/>
<dbReference type="GO" id="GO:0055085">
    <property type="term" value="P:transmembrane transport"/>
    <property type="evidence" value="ECO:0007669"/>
    <property type="project" value="InterPro"/>
</dbReference>
<protein>
    <submittedName>
        <fullName evidence="5">TRAP-type C4-dicarboxylate transport system, substrate-binding protein</fullName>
    </submittedName>
</protein>
<dbReference type="Pfam" id="PF03480">
    <property type="entry name" value="DctP"/>
    <property type="match status" value="1"/>
</dbReference>
<reference evidence="5 6" key="1">
    <citation type="submission" date="2016-10" db="EMBL/GenBank/DDBJ databases">
        <authorList>
            <person name="de Groot N.N."/>
        </authorList>
    </citation>
    <scope>NUCLEOTIDE SEQUENCE [LARGE SCALE GENOMIC DNA]</scope>
    <source>
        <strain evidence="5 6">DSM 27842</strain>
    </source>
</reference>
<dbReference type="CDD" id="cd13665">
    <property type="entry name" value="PBP2_TRAP_Dctp3_4"/>
    <property type="match status" value="1"/>
</dbReference>
<evidence type="ECO:0000313" key="5">
    <source>
        <dbReference type="EMBL" id="SEO66606.1"/>
    </source>
</evidence>
<proteinExistence type="predicted"/>
<dbReference type="PANTHER" id="PTHR33376">
    <property type="match status" value="1"/>
</dbReference>
<sequence>MKAIKTLIAAGLAAQIASAALAQNDPRVLTIASWAGPSHVVNAEMWPQFIDKFEEISDGELTAEVKLNLVPPPAMADFVLDGAADITFIFHGYNAGRFVVPQLVELPGVEGDAEAASAAYWRVWKSHLEAAGEQDEFKTLAMFQHGAAQLHLTDPIDGLDAVDGMKIRAPGGVGSLAVEGLGGVGIQVPATKVYETLSAGAADAVTMNTDSRVGYNLDEVAPVIFEIPGGLYRGSFAVLMRKETWNSIDPELREALDEEFFGEPMSRLFGRIWAAGDERAMQAARDAGSAIISASDEDIAHFAPIVENVTATVLERVNGRGIDAEAAKAAFEKEIAAVMAEIDS</sequence>
<dbReference type="Proteomes" id="UP000198893">
    <property type="component" value="Unassembled WGS sequence"/>
</dbReference>
<dbReference type="STRING" id="569882.SAMN04490248_1094"/>
<dbReference type="InterPro" id="IPR018389">
    <property type="entry name" value="DctP_fam"/>
</dbReference>
<evidence type="ECO:0000256" key="3">
    <source>
        <dbReference type="ARBA" id="ARBA00022764"/>
    </source>
</evidence>
<dbReference type="InterPro" id="IPR038404">
    <property type="entry name" value="TRAP_DctP_sf"/>
</dbReference>
<evidence type="ECO:0000256" key="1">
    <source>
        <dbReference type="ARBA" id="ARBA00004418"/>
    </source>
</evidence>
<feature type="signal peptide" evidence="4">
    <location>
        <begin position="1"/>
        <end position="22"/>
    </location>
</feature>
<keyword evidence="3" id="KW-0574">Periplasm</keyword>
<accession>A0A1H8RJS8</accession>
<evidence type="ECO:0000313" key="6">
    <source>
        <dbReference type="Proteomes" id="UP000198893"/>
    </source>
</evidence>
<keyword evidence="2 4" id="KW-0732">Signal</keyword>
<dbReference type="PANTHER" id="PTHR33376:SF15">
    <property type="entry name" value="BLL6794 PROTEIN"/>
    <property type="match status" value="1"/>
</dbReference>
<name>A0A1H8RJS8_9RHOB</name>
<dbReference type="EMBL" id="FODS01000009">
    <property type="protein sequence ID" value="SEO66606.1"/>
    <property type="molecule type" value="Genomic_DNA"/>
</dbReference>
<dbReference type="GO" id="GO:0042597">
    <property type="term" value="C:periplasmic space"/>
    <property type="evidence" value="ECO:0007669"/>
    <property type="project" value="UniProtKB-SubCell"/>
</dbReference>
<dbReference type="Gene3D" id="3.40.190.170">
    <property type="entry name" value="Bacterial extracellular solute-binding protein, family 7"/>
    <property type="match status" value="1"/>
</dbReference>
<dbReference type="OrthoDB" id="7822595at2"/>